<dbReference type="InterPro" id="IPR000276">
    <property type="entry name" value="GPCR_Rhodpsn"/>
</dbReference>
<dbReference type="GO" id="GO:0016020">
    <property type="term" value="C:membrane"/>
    <property type="evidence" value="ECO:0007669"/>
    <property type="project" value="UniProtKB-SubCell"/>
</dbReference>
<protein>
    <recommendedName>
        <fullName evidence="6">G-protein coupled receptors family 1 profile domain-containing protein</fullName>
    </recommendedName>
</protein>
<feature type="transmembrane region" description="Helical" evidence="5">
    <location>
        <begin position="155"/>
        <end position="175"/>
    </location>
</feature>
<dbReference type="PRINTS" id="PR00237">
    <property type="entry name" value="GPCRRHODOPSN"/>
</dbReference>
<dbReference type="RefSeq" id="XP_038068951.1">
    <property type="nucleotide sequence ID" value="XM_038213023.1"/>
</dbReference>
<name>A0A914B0B0_PATMI</name>
<keyword evidence="4 5" id="KW-0472">Membrane</keyword>
<keyword evidence="2 5" id="KW-0812">Transmembrane</keyword>
<evidence type="ECO:0000256" key="4">
    <source>
        <dbReference type="ARBA" id="ARBA00023136"/>
    </source>
</evidence>
<evidence type="ECO:0000313" key="8">
    <source>
        <dbReference type="Proteomes" id="UP000887568"/>
    </source>
</evidence>
<dbReference type="PANTHER" id="PTHR45698:SF1">
    <property type="entry name" value="TRACE AMINE-ASSOCIATED RECEPTOR 13C-LIKE"/>
    <property type="match status" value="1"/>
</dbReference>
<evidence type="ECO:0000313" key="7">
    <source>
        <dbReference type="EnsemblMetazoa" id="XP_038068951.1"/>
    </source>
</evidence>
<comment type="subcellular location">
    <subcellularLocation>
        <location evidence="1">Membrane</location>
    </subcellularLocation>
</comment>
<feature type="transmembrane region" description="Helical" evidence="5">
    <location>
        <begin position="195"/>
        <end position="217"/>
    </location>
</feature>
<dbReference type="SUPFAM" id="SSF81321">
    <property type="entry name" value="Family A G protein-coupled receptor-like"/>
    <property type="match status" value="1"/>
</dbReference>
<evidence type="ECO:0000256" key="5">
    <source>
        <dbReference type="SAM" id="Phobius"/>
    </source>
</evidence>
<keyword evidence="3 5" id="KW-1133">Transmembrane helix</keyword>
<dbReference type="InterPro" id="IPR017452">
    <property type="entry name" value="GPCR_Rhodpsn_7TM"/>
</dbReference>
<dbReference type="OMA" id="CELMEMS"/>
<feature type="transmembrane region" description="Helical" evidence="5">
    <location>
        <begin position="285"/>
        <end position="304"/>
    </location>
</feature>
<keyword evidence="8" id="KW-1185">Reference proteome</keyword>
<feature type="transmembrane region" description="Helical" evidence="5">
    <location>
        <begin position="68"/>
        <end position="90"/>
    </location>
</feature>
<dbReference type="GO" id="GO:0004930">
    <property type="term" value="F:G protein-coupled receptor activity"/>
    <property type="evidence" value="ECO:0007669"/>
    <property type="project" value="InterPro"/>
</dbReference>
<dbReference type="PANTHER" id="PTHR45698">
    <property type="entry name" value="TRACE AMINE-ASSOCIATED RECEPTOR 19N-RELATED"/>
    <property type="match status" value="1"/>
</dbReference>
<sequence length="338" mass="38484">MSVQDHKITLVDIDALNDTSEDWKAYPSIPLQDAVSTIIACLAVLGNGMVITVMLLRRRVFSSFTNRLILHQSIIDGTEGVLLFIHHVVIKTQTLSVSIEGNINDQLLCRFLVTDFVLWWVNVTSTYNFVVISLERFMATCHPVKHRNTWSAAKLKFAVASAWGVGLVYNLHFAFVFEARQGYCELMEMSSGIKALYHTIVLAIEYLVPITILIYTYSRILIMLKRKTANQQVNGPRNAMTKAKKNILVTTVLIGIMFVVCWTPTEVSFISRQLFRDDWGARFYYPFTSLLACNTFVNPIIYCLKYEHFRSELRKLILKRCPRNRVNDGEVVSIAGAA</sequence>
<dbReference type="PROSITE" id="PS50262">
    <property type="entry name" value="G_PROTEIN_RECEP_F1_2"/>
    <property type="match status" value="1"/>
</dbReference>
<dbReference type="Pfam" id="PF00001">
    <property type="entry name" value="7tm_1"/>
    <property type="match status" value="1"/>
</dbReference>
<proteinExistence type="predicted"/>
<feature type="transmembrane region" description="Helical" evidence="5">
    <location>
        <begin position="34"/>
        <end position="56"/>
    </location>
</feature>
<evidence type="ECO:0000256" key="3">
    <source>
        <dbReference type="ARBA" id="ARBA00022989"/>
    </source>
</evidence>
<dbReference type="Proteomes" id="UP000887568">
    <property type="component" value="Unplaced"/>
</dbReference>
<reference evidence="7" key="1">
    <citation type="submission" date="2022-11" db="UniProtKB">
        <authorList>
            <consortium name="EnsemblMetazoa"/>
        </authorList>
    </citation>
    <scope>IDENTIFICATION</scope>
</reference>
<feature type="transmembrane region" description="Helical" evidence="5">
    <location>
        <begin position="247"/>
        <end position="265"/>
    </location>
</feature>
<dbReference type="GeneID" id="119738233"/>
<feature type="transmembrane region" description="Helical" evidence="5">
    <location>
        <begin position="116"/>
        <end position="134"/>
    </location>
</feature>
<dbReference type="EnsemblMetazoa" id="XM_038213023.1">
    <property type="protein sequence ID" value="XP_038068951.1"/>
    <property type="gene ID" value="LOC119738233"/>
</dbReference>
<dbReference type="Gene3D" id="1.20.1070.10">
    <property type="entry name" value="Rhodopsin 7-helix transmembrane proteins"/>
    <property type="match status" value="1"/>
</dbReference>
<feature type="domain" description="G-protein coupled receptors family 1 profile" evidence="6">
    <location>
        <begin position="46"/>
        <end position="302"/>
    </location>
</feature>
<evidence type="ECO:0000259" key="6">
    <source>
        <dbReference type="PROSITE" id="PS50262"/>
    </source>
</evidence>
<organism evidence="7 8">
    <name type="scientific">Patiria miniata</name>
    <name type="common">Bat star</name>
    <name type="synonym">Asterina miniata</name>
    <dbReference type="NCBI Taxonomy" id="46514"/>
    <lineage>
        <taxon>Eukaryota</taxon>
        <taxon>Metazoa</taxon>
        <taxon>Echinodermata</taxon>
        <taxon>Eleutherozoa</taxon>
        <taxon>Asterozoa</taxon>
        <taxon>Asteroidea</taxon>
        <taxon>Valvatacea</taxon>
        <taxon>Valvatida</taxon>
        <taxon>Asterinidae</taxon>
        <taxon>Patiria</taxon>
    </lineage>
</organism>
<accession>A0A914B0B0</accession>
<dbReference type="AlphaFoldDB" id="A0A914B0B0"/>
<evidence type="ECO:0000256" key="2">
    <source>
        <dbReference type="ARBA" id="ARBA00022692"/>
    </source>
</evidence>
<dbReference type="OrthoDB" id="5955147at2759"/>
<evidence type="ECO:0000256" key="1">
    <source>
        <dbReference type="ARBA" id="ARBA00004370"/>
    </source>
</evidence>
<dbReference type="CDD" id="cd00637">
    <property type="entry name" value="7tm_classA_rhodopsin-like"/>
    <property type="match status" value="1"/>
</dbReference>